<comment type="caution">
    <text evidence="3">The sequence shown here is derived from an EMBL/GenBank/DDBJ whole genome shotgun (WGS) entry which is preliminary data.</text>
</comment>
<dbReference type="PANTHER" id="PTHR36354">
    <property type="entry name" value="IMPORT INNER MEMBRANE TRANSLOCASE SUBUNIT"/>
    <property type="match status" value="1"/>
</dbReference>
<evidence type="ECO:0000313" key="4">
    <source>
        <dbReference type="EMBL" id="GIM08672.1"/>
    </source>
</evidence>
<feature type="transmembrane region" description="Helical" evidence="2">
    <location>
        <begin position="266"/>
        <end position="283"/>
    </location>
</feature>
<feature type="region of interest" description="Disordered" evidence="1">
    <location>
        <begin position="427"/>
        <end position="450"/>
    </location>
</feature>
<proteinExistence type="predicted"/>
<evidence type="ECO:0000256" key="1">
    <source>
        <dbReference type="SAM" id="MobiDB-lite"/>
    </source>
</evidence>
<dbReference type="AlphaFoldDB" id="A0A8J4BXI8"/>
<keyword evidence="2" id="KW-0812">Transmembrane</keyword>
<sequence>MDQKIALSSCIATLLAQRSDALRGPFPEHKGATGSALVTSVALAASAFVGVPRCALRGRSGIFRSSRHYATLNEGSALQASTTAMGAAVAPHAHLLQNFALKATRVNGAAGARKGLGLRSMGPGGRSGSGGGRNEISGHLRQQLQPQLQPRQRLLAPTFLRSGCSSFGAAPAATAGTKVWGSAAAGVAAVARCGAAMCRSGLGSGGALPWPLSVRRMATQVAGAARTTSSASAAEVVAGPRGLISRFRGRLGDALRLQLAAAWHKYGTAAYAVGAVAAALLLWRVMRSVTNAFIAVNDRMAEYGIMALAASLVLLGVLYLRWRTEISPAAVYRQAMVQLNTNPGVLEVMGAPLVGSPVRAYVVTGGGLYLSKKFRIKLRSKRVQMMFPLSGTDRKGLASLEAKRKHGRYIWRLLAVDLGPELQQTLPAGGRTGLSAAPPQPPSAAAAAAQPSLEQPRVYVVGDLAAYHNSGVLGELRAPFLKALSNSRSYEVEDELEDDLDELNAPKSSDVGSGSDAGVGAAVRRAVASATAALSKPDAGGSGPEKSSSGTHTQTPQSESSANGAAPPPQAPTQPWWARLRAVVSGSPPAGGPATSSETK</sequence>
<feature type="region of interest" description="Disordered" evidence="1">
    <location>
        <begin position="531"/>
        <end position="600"/>
    </location>
</feature>
<gene>
    <name evidence="3" type="ORF">Vretifemale_146</name>
    <name evidence="4" type="ORF">Vretimale_12678</name>
</gene>
<keyword evidence="2" id="KW-0472">Membrane</keyword>
<name>A0A8J4BXI8_9CHLO</name>
<dbReference type="Proteomes" id="UP000747110">
    <property type="component" value="Unassembled WGS sequence"/>
</dbReference>
<dbReference type="Pfam" id="PF08695">
    <property type="entry name" value="Coa1"/>
    <property type="match status" value="1"/>
</dbReference>
<evidence type="ECO:0000256" key="2">
    <source>
        <dbReference type="SAM" id="Phobius"/>
    </source>
</evidence>
<protein>
    <submittedName>
        <fullName evidence="3">Uncharacterized protein</fullName>
    </submittedName>
</protein>
<evidence type="ECO:0000313" key="5">
    <source>
        <dbReference type="Proteomes" id="UP000747110"/>
    </source>
</evidence>
<evidence type="ECO:0000313" key="3">
    <source>
        <dbReference type="EMBL" id="GIL69180.1"/>
    </source>
</evidence>
<dbReference type="Proteomes" id="UP000722791">
    <property type="component" value="Unassembled WGS sequence"/>
</dbReference>
<accession>A0A8J4BXI8</accession>
<keyword evidence="2" id="KW-1133">Transmembrane helix</keyword>
<keyword evidence="5" id="KW-1185">Reference proteome</keyword>
<feature type="region of interest" description="Disordered" evidence="1">
    <location>
        <begin position="114"/>
        <end position="137"/>
    </location>
</feature>
<dbReference type="InterPro" id="IPR014807">
    <property type="entry name" value="Coa1"/>
</dbReference>
<dbReference type="EMBL" id="BNCP01000001">
    <property type="protein sequence ID" value="GIL69180.1"/>
    <property type="molecule type" value="Genomic_DNA"/>
</dbReference>
<feature type="compositionally biased region" description="Polar residues" evidence="1">
    <location>
        <begin position="545"/>
        <end position="563"/>
    </location>
</feature>
<feature type="compositionally biased region" description="Gly residues" evidence="1">
    <location>
        <begin position="122"/>
        <end position="133"/>
    </location>
</feature>
<feature type="transmembrane region" description="Helical" evidence="2">
    <location>
        <begin position="303"/>
        <end position="320"/>
    </location>
</feature>
<dbReference type="EMBL" id="BNCQ01000028">
    <property type="protein sequence ID" value="GIM08672.1"/>
    <property type="molecule type" value="Genomic_DNA"/>
</dbReference>
<reference evidence="3" key="1">
    <citation type="journal article" date="2021" name="Proc. Natl. Acad. Sci. U.S.A.">
        <title>Three genomes in the algal genus Volvox reveal the fate of a haploid sex-determining region after a transition to homothallism.</title>
        <authorList>
            <person name="Yamamoto K."/>
            <person name="Hamaji T."/>
            <person name="Kawai-Toyooka H."/>
            <person name="Matsuzaki R."/>
            <person name="Takahashi F."/>
            <person name="Nishimura Y."/>
            <person name="Kawachi M."/>
            <person name="Noguchi H."/>
            <person name="Minakuchi Y."/>
            <person name="Umen J.G."/>
            <person name="Toyoda A."/>
            <person name="Nozaki H."/>
        </authorList>
    </citation>
    <scope>NUCLEOTIDE SEQUENCE</scope>
    <source>
        <strain evidence="4">NIES-3785</strain>
        <strain evidence="3">NIES-3786</strain>
    </source>
</reference>
<dbReference type="OrthoDB" id="2016421at2759"/>
<organism evidence="3 5">
    <name type="scientific">Volvox reticuliferus</name>
    <dbReference type="NCBI Taxonomy" id="1737510"/>
    <lineage>
        <taxon>Eukaryota</taxon>
        <taxon>Viridiplantae</taxon>
        <taxon>Chlorophyta</taxon>
        <taxon>core chlorophytes</taxon>
        <taxon>Chlorophyceae</taxon>
        <taxon>CS clade</taxon>
        <taxon>Chlamydomonadales</taxon>
        <taxon>Volvocaceae</taxon>
        <taxon>Volvox</taxon>
    </lineage>
</organism>
<dbReference type="PANTHER" id="PTHR36354:SF2">
    <property type="entry name" value="IMPORT INNER MEMBRANE TRANSLOCASE SUBUNIT"/>
    <property type="match status" value="1"/>
</dbReference>